<sequence length="510" mass="59236">MYFIFKDLSERFKNMTLNGEKSDDLKQDSLKRWMKGCEKLQPDSKLKKTTNIYESTARVYSTVLLKVNPWEQLHYYKVQILKHKTENKFWLFRTWGTIITPHGDDLLRELPKKVCIRKYRWLVKSRLKRDFVTLDIEQGSTLNLEDSFESKLIPSVQNLMKLIFNTENIRKVMQDFNLDTNRLRPGQLSNKKIRQAYAKLKMILQAISIVNDKADDKVVIINEASAKFYSCIPHLPGKIRLLNDRKIIQEKLDMLDELSEIYLADKIMNYRTGEICNVLDIYYSKLKTDIKELSVNAKEFEIIQQYIEKTHSFVHNKYEIEVKKIFVVNRAGEAQRFNNRTRGIGNRMLLWHGTAVTNISSILLKGLRVPKKSFSSTSHIFGRGIYFADVVSKSANFCRVKGQNSTVLLLLCEVALGSMEEKYEPDNNLVLPKKKHSVFARGQYGPNCDDCTEISPGVKVPYGKLVEQKLSEKSKLKLIHNEYVVYDPAQIKIKYLVQIKFNNAPPQAVI</sequence>
<dbReference type="EMBL" id="CAJNRD030001118">
    <property type="protein sequence ID" value="CAG5083256.1"/>
    <property type="molecule type" value="Genomic_DNA"/>
</dbReference>
<dbReference type="InterPro" id="IPR050800">
    <property type="entry name" value="ARTD/PARP"/>
</dbReference>
<dbReference type="InterPro" id="IPR004102">
    <property type="entry name" value="Poly(ADP-ribose)pol_reg_dom"/>
</dbReference>
<gene>
    <name evidence="11" type="ORF">HICCMSTLAB_LOCUS3782</name>
</gene>
<proteinExistence type="predicted"/>
<keyword evidence="2 8" id="KW-0328">Glycosyltransferase</keyword>
<dbReference type="Pfam" id="PF00644">
    <property type="entry name" value="PARP"/>
    <property type="match status" value="1"/>
</dbReference>
<comment type="caution">
    <text evidence="11">The sequence shown here is derived from an EMBL/GenBank/DDBJ whole genome shotgun (WGS) entry which is preliminary data.</text>
</comment>
<keyword evidence="12" id="KW-1185">Reference proteome</keyword>
<protein>
    <recommendedName>
        <fullName evidence="8">Poly [ADP-ribose] polymerase</fullName>
        <shortName evidence="8">PARP</shortName>
        <ecNumber evidence="8">2.4.2.-</ecNumber>
    </recommendedName>
</protein>
<dbReference type="GO" id="GO:0005730">
    <property type="term" value="C:nucleolus"/>
    <property type="evidence" value="ECO:0007669"/>
    <property type="project" value="TreeGrafter"/>
</dbReference>
<evidence type="ECO:0000256" key="6">
    <source>
        <dbReference type="ARBA" id="ARBA00023242"/>
    </source>
</evidence>
<evidence type="ECO:0000259" key="10">
    <source>
        <dbReference type="PROSITE" id="PS51060"/>
    </source>
</evidence>
<dbReference type="InterPro" id="IPR036930">
    <property type="entry name" value="WGR_dom_sf"/>
</dbReference>
<evidence type="ECO:0000259" key="9">
    <source>
        <dbReference type="PROSITE" id="PS51059"/>
    </source>
</evidence>
<dbReference type="AlphaFoldDB" id="A0A8J2HA44"/>
<dbReference type="PROSITE" id="PS51059">
    <property type="entry name" value="PARP_CATALYTIC"/>
    <property type="match status" value="1"/>
</dbReference>
<evidence type="ECO:0000256" key="7">
    <source>
        <dbReference type="ARBA" id="ARBA00033987"/>
    </source>
</evidence>
<dbReference type="GO" id="GO:0070212">
    <property type="term" value="P:protein poly-ADP-ribosylation"/>
    <property type="evidence" value="ECO:0007669"/>
    <property type="project" value="TreeGrafter"/>
</dbReference>
<dbReference type="GO" id="GO:0003950">
    <property type="term" value="F:NAD+ poly-ADP-ribosyltransferase activity"/>
    <property type="evidence" value="ECO:0007669"/>
    <property type="project" value="UniProtKB-UniRule"/>
</dbReference>
<feature type="domain" description="PARP alpha-helical" evidence="10">
    <location>
        <begin position="149"/>
        <end position="269"/>
    </location>
</feature>
<dbReference type="Gene3D" id="3.90.228.10">
    <property type="match status" value="1"/>
</dbReference>
<evidence type="ECO:0000313" key="11">
    <source>
        <dbReference type="EMBL" id="CAG5083256.1"/>
    </source>
</evidence>
<evidence type="ECO:0000313" key="12">
    <source>
        <dbReference type="Proteomes" id="UP000786811"/>
    </source>
</evidence>
<dbReference type="SUPFAM" id="SSF142921">
    <property type="entry name" value="WGR domain-like"/>
    <property type="match status" value="1"/>
</dbReference>
<keyword evidence="4" id="KW-0548">Nucleotidyltransferase</keyword>
<dbReference type="GO" id="GO:0016779">
    <property type="term" value="F:nucleotidyltransferase activity"/>
    <property type="evidence" value="ECO:0007669"/>
    <property type="project" value="UniProtKB-KW"/>
</dbReference>
<dbReference type="InterPro" id="IPR012317">
    <property type="entry name" value="Poly(ADP-ribose)pol_cat_dom"/>
</dbReference>
<dbReference type="Proteomes" id="UP000786811">
    <property type="component" value="Unassembled WGS sequence"/>
</dbReference>
<evidence type="ECO:0000256" key="1">
    <source>
        <dbReference type="ARBA" id="ARBA00004123"/>
    </source>
</evidence>
<evidence type="ECO:0000256" key="5">
    <source>
        <dbReference type="ARBA" id="ARBA00023027"/>
    </source>
</evidence>
<keyword evidence="3 8" id="KW-0808">Transferase</keyword>
<keyword evidence="6" id="KW-0539">Nucleus</keyword>
<reference evidence="11" key="1">
    <citation type="submission" date="2021-04" db="EMBL/GenBank/DDBJ databases">
        <authorList>
            <person name="Chebbi M.A.C M."/>
        </authorList>
    </citation>
    <scope>NUCLEOTIDE SEQUENCE</scope>
</reference>
<dbReference type="GO" id="GO:1990404">
    <property type="term" value="F:NAD+-protein mono-ADP-ribosyltransferase activity"/>
    <property type="evidence" value="ECO:0007669"/>
    <property type="project" value="TreeGrafter"/>
</dbReference>
<dbReference type="PANTHER" id="PTHR10459">
    <property type="entry name" value="DNA LIGASE"/>
    <property type="match status" value="1"/>
</dbReference>
<feature type="domain" description="PARP catalytic" evidence="9">
    <location>
        <begin position="277"/>
        <end position="508"/>
    </location>
</feature>
<evidence type="ECO:0000256" key="4">
    <source>
        <dbReference type="ARBA" id="ARBA00022695"/>
    </source>
</evidence>
<dbReference type="OrthoDB" id="429950at2759"/>
<evidence type="ECO:0000256" key="3">
    <source>
        <dbReference type="ARBA" id="ARBA00022679"/>
    </source>
</evidence>
<name>A0A8J2HA44_COTCN</name>
<dbReference type="PANTHER" id="PTHR10459:SF60">
    <property type="entry name" value="POLY [ADP-RIBOSE] POLYMERASE 2"/>
    <property type="match status" value="1"/>
</dbReference>
<dbReference type="EC" id="2.4.2.-" evidence="8"/>
<keyword evidence="5 8" id="KW-0520">NAD</keyword>
<dbReference type="CDD" id="cd01437">
    <property type="entry name" value="parp_like"/>
    <property type="match status" value="1"/>
</dbReference>
<accession>A0A8J2HA44</accession>
<evidence type="ECO:0000256" key="8">
    <source>
        <dbReference type="RuleBase" id="RU362114"/>
    </source>
</evidence>
<evidence type="ECO:0000256" key="2">
    <source>
        <dbReference type="ARBA" id="ARBA00022676"/>
    </source>
</evidence>
<comment type="catalytic activity">
    <reaction evidence="7">
        <text>NAD(+) + (ADP-D-ribosyl)n-acceptor = nicotinamide + (ADP-D-ribosyl)n+1-acceptor + H(+).</text>
        <dbReference type="EC" id="2.4.2.30"/>
    </reaction>
</comment>
<comment type="subcellular location">
    <subcellularLocation>
        <location evidence="1">Nucleus</location>
    </subcellularLocation>
</comment>
<dbReference type="PROSITE" id="PS51060">
    <property type="entry name" value="PARP_ALPHA_HD"/>
    <property type="match status" value="1"/>
</dbReference>
<dbReference type="InterPro" id="IPR036616">
    <property type="entry name" value="Poly(ADP-ribose)pol_reg_dom_sf"/>
</dbReference>
<dbReference type="SUPFAM" id="SSF47587">
    <property type="entry name" value="Domain of poly(ADP-ribose) polymerase"/>
    <property type="match status" value="1"/>
</dbReference>
<dbReference type="Pfam" id="PF02877">
    <property type="entry name" value="PARP_reg"/>
    <property type="match status" value="1"/>
</dbReference>
<dbReference type="GO" id="GO:0006302">
    <property type="term" value="P:double-strand break repair"/>
    <property type="evidence" value="ECO:0007669"/>
    <property type="project" value="TreeGrafter"/>
</dbReference>
<organism evidence="11 12">
    <name type="scientific">Cotesia congregata</name>
    <name type="common">Parasitoid wasp</name>
    <name type="synonym">Apanteles congregatus</name>
    <dbReference type="NCBI Taxonomy" id="51543"/>
    <lineage>
        <taxon>Eukaryota</taxon>
        <taxon>Metazoa</taxon>
        <taxon>Ecdysozoa</taxon>
        <taxon>Arthropoda</taxon>
        <taxon>Hexapoda</taxon>
        <taxon>Insecta</taxon>
        <taxon>Pterygota</taxon>
        <taxon>Neoptera</taxon>
        <taxon>Endopterygota</taxon>
        <taxon>Hymenoptera</taxon>
        <taxon>Apocrita</taxon>
        <taxon>Ichneumonoidea</taxon>
        <taxon>Braconidae</taxon>
        <taxon>Microgastrinae</taxon>
        <taxon>Cotesia</taxon>
    </lineage>
</organism>
<dbReference type="Gene3D" id="1.20.142.10">
    <property type="entry name" value="Poly(ADP-ribose) polymerase, regulatory domain"/>
    <property type="match status" value="1"/>
</dbReference>
<dbReference type="SUPFAM" id="SSF56399">
    <property type="entry name" value="ADP-ribosylation"/>
    <property type="match status" value="1"/>
</dbReference>